<keyword evidence="3" id="KW-1185">Reference proteome</keyword>
<accession>A0A1Q9EYQ8</accession>
<organism evidence="2 3">
    <name type="scientific">Symbiodinium microadriaticum</name>
    <name type="common">Dinoflagellate</name>
    <name type="synonym">Zooxanthella microadriatica</name>
    <dbReference type="NCBI Taxonomy" id="2951"/>
    <lineage>
        <taxon>Eukaryota</taxon>
        <taxon>Sar</taxon>
        <taxon>Alveolata</taxon>
        <taxon>Dinophyceae</taxon>
        <taxon>Suessiales</taxon>
        <taxon>Symbiodiniaceae</taxon>
        <taxon>Symbiodinium</taxon>
    </lineage>
</organism>
<dbReference type="OrthoDB" id="436204at2759"/>
<comment type="caution">
    <text evidence="2">The sequence shown here is derived from an EMBL/GenBank/DDBJ whole genome shotgun (WGS) entry which is preliminary data.</text>
</comment>
<dbReference type="AlphaFoldDB" id="A0A1Q9EYQ8"/>
<gene>
    <name evidence="2" type="ORF">AK812_SmicGene3561</name>
</gene>
<protein>
    <submittedName>
        <fullName evidence="2">Uncharacterized protein</fullName>
    </submittedName>
</protein>
<evidence type="ECO:0000313" key="2">
    <source>
        <dbReference type="EMBL" id="OLQ12503.1"/>
    </source>
</evidence>
<reference evidence="2 3" key="1">
    <citation type="submission" date="2016-02" db="EMBL/GenBank/DDBJ databases">
        <title>Genome analysis of coral dinoflagellate symbionts highlights evolutionary adaptations to a symbiotic lifestyle.</title>
        <authorList>
            <person name="Aranda M."/>
            <person name="Li Y."/>
            <person name="Liew Y.J."/>
            <person name="Baumgarten S."/>
            <person name="Simakov O."/>
            <person name="Wilson M."/>
            <person name="Piel J."/>
            <person name="Ashoor H."/>
            <person name="Bougouffa S."/>
            <person name="Bajic V.B."/>
            <person name="Ryu T."/>
            <person name="Ravasi T."/>
            <person name="Bayer T."/>
            <person name="Micklem G."/>
            <person name="Kim H."/>
            <person name="Bhak J."/>
            <person name="Lajeunesse T.C."/>
            <person name="Voolstra C.R."/>
        </authorList>
    </citation>
    <scope>NUCLEOTIDE SEQUENCE [LARGE SCALE GENOMIC DNA]</scope>
    <source>
        <strain evidence="2 3">CCMP2467</strain>
    </source>
</reference>
<dbReference type="Proteomes" id="UP000186817">
    <property type="component" value="Unassembled WGS sequence"/>
</dbReference>
<feature type="compositionally biased region" description="Polar residues" evidence="1">
    <location>
        <begin position="50"/>
        <end position="62"/>
    </location>
</feature>
<name>A0A1Q9EYQ8_SYMMI</name>
<dbReference type="EMBL" id="LSRX01000042">
    <property type="protein sequence ID" value="OLQ12503.1"/>
    <property type="molecule type" value="Genomic_DNA"/>
</dbReference>
<evidence type="ECO:0000256" key="1">
    <source>
        <dbReference type="SAM" id="MobiDB-lite"/>
    </source>
</evidence>
<proteinExistence type="predicted"/>
<evidence type="ECO:0000313" key="3">
    <source>
        <dbReference type="Proteomes" id="UP000186817"/>
    </source>
</evidence>
<sequence length="286" mass="30787">MSGGDSGVEELTLQFSGLQITITPSPEIRDSTADGSQAYSPTLRLHSEPARTSTSGAQTSTGPLAGEQPSGSPSYLQGNLTVAEDILLQGSTVPDLLAFDLGTHRHLARGLSSAGEFTPEARVARAFRAGTGARLVFAGIGHYQPSSLPLPLRNRCCLALSCSARPQGLYTEQLSTFRRYVPRDSRGKLEECRGSRPSTTTTLDLAKESYHVISGSVSITNAQLSAGKRHWLENDLKRHPGLPAHSRWARSGLELFLQLCKMCNITELLASVSDGRGLRQAHQLHL</sequence>
<feature type="region of interest" description="Disordered" evidence="1">
    <location>
        <begin position="22"/>
        <end position="76"/>
    </location>
</feature>